<dbReference type="InParanoid" id="D6THK4"/>
<accession>D6THK4</accession>
<organism evidence="1 2">
    <name type="scientific">Ktedonobacter racemifer DSM 44963</name>
    <dbReference type="NCBI Taxonomy" id="485913"/>
    <lineage>
        <taxon>Bacteria</taxon>
        <taxon>Bacillati</taxon>
        <taxon>Chloroflexota</taxon>
        <taxon>Ktedonobacteria</taxon>
        <taxon>Ktedonobacterales</taxon>
        <taxon>Ktedonobacteraceae</taxon>
        <taxon>Ktedonobacter</taxon>
    </lineage>
</organism>
<name>D6THK4_KTERA</name>
<protein>
    <submittedName>
        <fullName evidence="1">Uncharacterized protein</fullName>
    </submittedName>
</protein>
<evidence type="ECO:0000313" key="1">
    <source>
        <dbReference type="EMBL" id="EFH89009.1"/>
    </source>
</evidence>
<dbReference type="AlphaFoldDB" id="D6THK4"/>
<proteinExistence type="predicted"/>
<gene>
    <name evidence="1" type="ORF">Krac_10530</name>
</gene>
<keyword evidence="2" id="KW-1185">Reference proteome</keyword>
<dbReference type="Proteomes" id="UP000004508">
    <property type="component" value="Unassembled WGS sequence"/>
</dbReference>
<dbReference type="EMBL" id="ADVG01000001">
    <property type="protein sequence ID" value="EFH89009.1"/>
    <property type="molecule type" value="Genomic_DNA"/>
</dbReference>
<dbReference type="STRING" id="485913.Krac_10530"/>
<sequence>MHANVYDPSSLLTTLIPTNVLEAQKTTKNRSHLRPLLLRQLLLVSQTREIAHTHRPDALTILVQNNGNLFNDHTGFRETQL</sequence>
<reference evidence="1 2" key="1">
    <citation type="journal article" date="2011" name="Stand. Genomic Sci.">
        <title>Non-contiguous finished genome sequence and contextual data of the filamentous soil bacterium Ktedonobacter racemifer type strain (SOSP1-21).</title>
        <authorList>
            <person name="Chang Y.J."/>
            <person name="Land M."/>
            <person name="Hauser L."/>
            <person name="Chertkov O."/>
            <person name="Del Rio T.G."/>
            <person name="Nolan M."/>
            <person name="Copeland A."/>
            <person name="Tice H."/>
            <person name="Cheng J.F."/>
            <person name="Lucas S."/>
            <person name="Han C."/>
            <person name="Goodwin L."/>
            <person name="Pitluck S."/>
            <person name="Ivanova N."/>
            <person name="Ovchinikova G."/>
            <person name="Pati A."/>
            <person name="Chen A."/>
            <person name="Palaniappan K."/>
            <person name="Mavromatis K."/>
            <person name="Liolios K."/>
            <person name="Brettin T."/>
            <person name="Fiebig A."/>
            <person name="Rohde M."/>
            <person name="Abt B."/>
            <person name="Goker M."/>
            <person name="Detter J.C."/>
            <person name="Woyke T."/>
            <person name="Bristow J."/>
            <person name="Eisen J.A."/>
            <person name="Markowitz V."/>
            <person name="Hugenholtz P."/>
            <person name="Kyrpides N.C."/>
            <person name="Klenk H.P."/>
            <person name="Lapidus A."/>
        </authorList>
    </citation>
    <scope>NUCLEOTIDE SEQUENCE [LARGE SCALE GENOMIC DNA]</scope>
    <source>
        <strain evidence="2">DSM 44963</strain>
    </source>
</reference>
<evidence type="ECO:0000313" key="2">
    <source>
        <dbReference type="Proteomes" id="UP000004508"/>
    </source>
</evidence>
<comment type="caution">
    <text evidence="1">The sequence shown here is derived from an EMBL/GenBank/DDBJ whole genome shotgun (WGS) entry which is preliminary data.</text>
</comment>